<evidence type="ECO:0000313" key="1">
    <source>
        <dbReference type="EMBL" id="RDB64060.1"/>
    </source>
</evidence>
<name>A0A369LXD8_9ACTN</name>
<comment type="caution">
    <text evidence="1">The sequence shown here is derived from an EMBL/GenBank/DDBJ whole genome shotgun (WGS) entry which is preliminary data.</text>
</comment>
<dbReference type="RefSeq" id="WP_114569089.1">
    <property type="nucleotide sequence ID" value="NZ_CABMMS010000006.1"/>
</dbReference>
<dbReference type="Proteomes" id="UP000254000">
    <property type="component" value="Unassembled WGS sequence"/>
</dbReference>
<dbReference type="OrthoDB" id="9800461at2"/>
<evidence type="ECO:0008006" key="3">
    <source>
        <dbReference type="Google" id="ProtNLM"/>
    </source>
</evidence>
<dbReference type="AlphaFoldDB" id="A0A369LXD8"/>
<sequence>MESTVFKKMHLEEGAKGIALYAPPEFHAMAAGQELVAFPSRGPYDFVVLFATNLNEYRARVAEAREALSRRGELWVAFPKPRGRQGRTFGWHALWLTARREGLEERIGLALDDSWALACFRPAMEKQ</sequence>
<gene>
    <name evidence="1" type="ORF">C1877_10025</name>
</gene>
<organism evidence="1 2">
    <name type="scientific">Gordonibacter pamelaeae</name>
    <dbReference type="NCBI Taxonomy" id="471189"/>
    <lineage>
        <taxon>Bacteria</taxon>
        <taxon>Bacillati</taxon>
        <taxon>Actinomycetota</taxon>
        <taxon>Coriobacteriia</taxon>
        <taxon>Eggerthellales</taxon>
        <taxon>Eggerthellaceae</taxon>
        <taxon>Gordonibacter</taxon>
    </lineage>
</organism>
<dbReference type="EMBL" id="PPTS01000006">
    <property type="protein sequence ID" value="RDB64060.1"/>
    <property type="molecule type" value="Genomic_DNA"/>
</dbReference>
<proteinExistence type="predicted"/>
<dbReference type="GeneID" id="78360028"/>
<protein>
    <recommendedName>
        <fullName evidence="3">DUF3052 domain-containing protein</fullName>
    </recommendedName>
</protein>
<reference evidence="1 2" key="1">
    <citation type="journal article" date="2018" name="Elife">
        <title>Discovery and characterization of a prevalent human gut bacterial enzyme sufficient for the inactivation of a family of plant toxins.</title>
        <authorList>
            <person name="Koppel N."/>
            <person name="Bisanz J.E."/>
            <person name="Pandelia M.E."/>
            <person name="Turnbaugh P.J."/>
            <person name="Balskus E.P."/>
        </authorList>
    </citation>
    <scope>NUCLEOTIDE SEQUENCE [LARGE SCALE GENOMIC DNA]</scope>
    <source>
        <strain evidence="1 2">3C</strain>
    </source>
</reference>
<evidence type="ECO:0000313" key="2">
    <source>
        <dbReference type="Proteomes" id="UP000254000"/>
    </source>
</evidence>
<keyword evidence="2" id="KW-1185">Reference proteome</keyword>
<accession>A0A369LXD8</accession>